<keyword evidence="7" id="KW-0325">Glycoprotein</keyword>
<accession>A0A9P0F8Z0</accession>
<dbReference type="PANTHER" id="PTHR42643:SF38">
    <property type="entry name" value="IONOTROPIC RECEPTOR 100A"/>
    <property type="match status" value="1"/>
</dbReference>
<dbReference type="GO" id="GO:0005886">
    <property type="term" value="C:plasma membrane"/>
    <property type="evidence" value="ECO:0007669"/>
    <property type="project" value="UniProtKB-SubCell"/>
</dbReference>
<keyword evidence="4 8" id="KW-1133">Transmembrane helix</keyword>
<gene>
    <name evidence="9" type="ORF">BEMITA_LOCUS11446</name>
</gene>
<proteinExistence type="predicted"/>
<dbReference type="EMBL" id="OU963868">
    <property type="protein sequence ID" value="CAH0392992.1"/>
    <property type="molecule type" value="Genomic_DNA"/>
</dbReference>
<evidence type="ECO:0000256" key="3">
    <source>
        <dbReference type="ARBA" id="ARBA00022692"/>
    </source>
</evidence>
<protein>
    <recommendedName>
        <fullName evidence="11">Ionotropic receptor</fullName>
    </recommendedName>
</protein>
<dbReference type="InterPro" id="IPR052192">
    <property type="entry name" value="Insect_Ionotropic_Sensory_Rcpt"/>
</dbReference>
<feature type="transmembrane region" description="Helical" evidence="8">
    <location>
        <begin position="630"/>
        <end position="651"/>
    </location>
</feature>
<feature type="transmembrane region" description="Helical" evidence="8">
    <location>
        <begin position="326"/>
        <end position="344"/>
    </location>
</feature>
<comment type="subcellular location">
    <subcellularLocation>
        <location evidence="1">Cell membrane</location>
        <topology evidence="1">Multi-pass membrane protein</topology>
    </subcellularLocation>
</comment>
<keyword evidence="6" id="KW-0675">Receptor</keyword>
<keyword evidence="2" id="KW-1003">Cell membrane</keyword>
<evidence type="ECO:0000256" key="7">
    <source>
        <dbReference type="ARBA" id="ARBA00023180"/>
    </source>
</evidence>
<evidence type="ECO:0008006" key="11">
    <source>
        <dbReference type="Google" id="ProtNLM"/>
    </source>
</evidence>
<dbReference type="AlphaFoldDB" id="A0A9P0F8Z0"/>
<evidence type="ECO:0000313" key="10">
    <source>
        <dbReference type="Proteomes" id="UP001152759"/>
    </source>
</evidence>
<dbReference type="Proteomes" id="UP001152759">
    <property type="component" value="Chromosome 7"/>
</dbReference>
<keyword evidence="3 8" id="KW-0812">Transmembrane</keyword>
<evidence type="ECO:0000313" key="9">
    <source>
        <dbReference type="EMBL" id="CAH0392992.1"/>
    </source>
</evidence>
<organism evidence="9 10">
    <name type="scientific">Bemisia tabaci</name>
    <name type="common">Sweetpotato whitefly</name>
    <name type="synonym">Aleurodes tabaci</name>
    <dbReference type="NCBI Taxonomy" id="7038"/>
    <lineage>
        <taxon>Eukaryota</taxon>
        <taxon>Metazoa</taxon>
        <taxon>Ecdysozoa</taxon>
        <taxon>Arthropoda</taxon>
        <taxon>Hexapoda</taxon>
        <taxon>Insecta</taxon>
        <taxon>Pterygota</taxon>
        <taxon>Neoptera</taxon>
        <taxon>Paraneoptera</taxon>
        <taxon>Hemiptera</taxon>
        <taxon>Sternorrhyncha</taxon>
        <taxon>Aleyrodoidea</taxon>
        <taxon>Aleyrodidae</taxon>
        <taxon>Aleyrodinae</taxon>
        <taxon>Bemisia</taxon>
    </lineage>
</organism>
<sequence length="677" mass="77893">MIRTVFSTHHGLLKYSIVGNLPKNLIIFVNDLDEIPSLIIDSASNSGATIDRISNNASQNLPRSKHYCIRNELYEKALSNTEKTCDIELHISDAELDDEVVLTDVVFQHTKGLYANSVWNSNNYIIFMLPASFRGRNTSSTYMQYEGYRLKFLLKFFWRFFRGSRTIICCLQICYSYDPFMNRIEQIDATSEYYFIFSPNLDGHMFNVGYVNGEDVFTHSGDVGTGSMSVVSMVADDIQKECQCQIFMYTRYRNGRATEAYTDYIQDSQRTNLDMLIFDGTLAPSVDFTMFDFSTSFQSCSYCIATPHSDLVPPSFLPFKCFSPQTWAVILAVVSLFYGALYAFHRFQWTLFGRFYSDSERHAFEHTSVLLYLYSHLIVGRPPRLLLGRFITGKTLFLLVSLFVLIIVTVFQNKMTTLLATQVRYPEIESLEDLKDSDLFLQTSNTELSSDLLRDYPFYESLREKLSDGYFHYDGALHEYEKETIFDAMINGSRPLESPFSKKMVEVRSNLRSMLDSDAFMLTVSKDYRASGWVQAGETVAPGVFRDLHLVEECFLTYPMTLQVQKNSFISDLFVRKILAYTEMGIVQKVLAEMAYTWNMWFYDFYGKEGDFNALNSEVKAFTMQNLQPAFVSLILGWLLSGIIFVVELTVDILKGNTTSNFILRIEKLIRPSSLWA</sequence>
<evidence type="ECO:0000256" key="4">
    <source>
        <dbReference type="ARBA" id="ARBA00022989"/>
    </source>
</evidence>
<reference evidence="9" key="1">
    <citation type="submission" date="2021-12" db="EMBL/GenBank/DDBJ databases">
        <authorList>
            <person name="King R."/>
        </authorList>
    </citation>
    <scope>NUCLEOTIDE SEQUENCE</scope>
</reference>
<keyword evidence="5 8" id="KW-0472">Membrane</keyword>
<evidence type="ECO:0000256" key="2">
    <source>
        <dbReference type="ARBA" id="ARBA00022475"/>
    </source>
</evidence>
<dbReference type="Gene3D" id="1.10.287.70">
    <property type="match status" value="1"/>
</dbReference>
<evidence type="ECO:0000256" key="8">
    <source>
        <dbReference type="SAM" id="Phobius"/>
    </source>
</evidence>
<evidence type="ECO:0000256" key="6">
    <source>
        <dbReference type="ARBA" id="ARBA00023170"/>
    </source>
</evidence>
<dbReference type="PANTHER" id="PTHR42643">
    <property type="entry name" value="IONOTROPIC RECEPTOR 20A-RELATED"/>
    <property type="match status" value="1"/>
</dbReference>
<evidence type="ECO:0000256" key="5">
    <source>
        <dbReference type="ARBA" id="ARBA00023136"/>
    </source>
</evidence>
<keyword evidence="10" id="KW-1185">Reference proteome</keyword>
<name>A0A9P0F8Z0_BEMTA</name>
<feature type="transmembrane region" description="Helical" evidence="8">
    <location>
        <begin position="391"/>
        <end position="411"/>
    </location>
</feature>
<evidence type="ECO:0000256" key="1">
    <source>
        <dbReference type="ARBA" id="ARBA00004651"/>
    </source>
</evidence>